<dbReference type="Gene3D" id="1.25.40.10">
    <property type="entry name" value="Tetratricopeptide repeat domain"/>
    <property type="match status" value="3"/>
</dbReference>
<dbReference type="InterPro" id="IPR046960">
    <property type="entry name" value="PPR_At4g14850-like_plant"/>
</dbReference>
<dbReference type="Proteomes" id="UP000077755">
    <property type="component" value="Chromosome 2"/>
</dbReference>
<dbReference type="InterPro" id="IPR002885">
    <property type="entry name" value="PPR_rpt"/>
</dbReference>
<feature type="repeat" description="PPR" evidence="2">
    <location>
        <begin position="201"/>
        <end position="235"/>
    </location>
</feature>
<evidence type="ECO:0000313" key="3">
    <source>
        <dbReference type="EMBL" id="WOG88831.1"/>
    </source>
</evidence>
<dbReference type="PANTHER" id="PTHR47926:SF490">
    <property type="entry name" value="REPEAT-LIKE SUPERFAMILY PROTEIN, PUTATIVE-RELATED"/>
    <property type="match status" value="1"/>
</dbReference>
<feature type="repeat" description="PPR" evidence="2">
    <location>
        <begin position="271"/>
        <end position="305"/>
    </location>
</feature>
<evidence type="ECO:0000256" key="2">
    <source>
        <dbReference type="PROSITE-ProRule" id="PRU00708"/>
    </source>
</evidence>
<evidence type="ECO:0000313" key="4">
    <source>
        <dbReference type="Proteomes" id="UP000077755"/>
    </source>
</evidence>
<dbReference type="PANTHER" id="PTHR47926">
    <property type="entry name" value="PENTATRICOPEPTIDE REPEAT-CONTAINING PROTEIN"/>
    <property type="match status" value="1"/>
</dbReference>
<evidence type="ECO:0008006" key="5">
    <source>
        <dbReference type="Google" id="ProtNLM"/>
    </source>
</evidence>
<dbReference type="PROSITE" id="PS51375">
    <property type="entry name" value="PPR"/>
    <property type="match status" value="4"/>
</dbReference>
<reference evidence="3" key="1">
    <citation type="journal article" date="2016" name="Nat. Genet.">
        <title>A high-quality carrot genome assembly provides new insights into carotenoid accumulation and asterid genome evolution.</title>
        <authorList>
            <person name="Iorizzo M."/>
            <person name="Ellison S."/>
            <person name="Senalik D."/>
            <person name="Zeng P."/>
            <person name="Satapoomin P."/>
            <person name="Huang J."/>
            <person name="Bowman M."/>
            <person name="Iovene M."/>
            <person name="Sanseverino W."/>
            <person name="Cavagnaro P."/>
            <person name="Yildiz M."/>
            <person name="Macko-Podgorni A."/>
            <person name="Moranska E."/>
            <person name="Grzebelus E."/>
            <person name="Grzebelus D."/>
            <person name="Ashrafi H."/>
            <person name="Zheng Z."/>
            <person name="Cheng S."/>
            <person name="Spooner D."/>
            <person name="Van Deynze A."/>
            <person name="Simon P."/>
        </authorList>
    </citation>
    <scope>NUCLEOTIDE SEQUENCE</scope>
    <source>
        <tissue evidence="3">Leaf</tissue>
    </source>
</reference>
<dbReference type="Pfam" id="PF13041">
    <property type="entry name" value="PPR_2"/>
    <property type="match status" value="1"/>
</dbReference>
<protein>
    <recommendedName>
        <fullName evidence="5">Pentacotripeptide-repeat region of PRORP domain-containing protein</fullName>
    </recommendedName>
</protein>
<dbReference type="FunFam" id="1.25.40.10:FF:000343">
    <property type="entry name" value="Pentatricopeptide repeat-containing protein At3g58590"/>
    <property type="match status" value="1"/>
</dbReference>
<dbReference type="AlphaFoldDB" id="A0AAF1AQP1"/>
<keyword evidence="1" id="KW-0677">Repeat</keyword>
<feature type="repeat" description="PPR" evidence="2">
    <location>
        <begin position="100"/>
        <end position="134"/>
    </location>
</feature>
<dbReference type="GO" id="GO:0009451">
    <property type="term" value="P:RNA modification"/>
    <property type="evidence" value="ECO:0007669"/>
    <property type="project" value="InterPro"/>
</dbReference>
<accession>A0AAF1AQP1</accession>
<name>A0AAF1AQP1_DAUCS</name>
<dbReference type="FunFam" id="1.25.40.10:FF:000090">
    <property type="entry name" value="Pentatricopeptide repeat-containing protein, chloroplastic"/>
    <property type="match status" value="1"/>
</dbReference>
<proteinExistence type="predicted"/>
<evidence type="ECO:0000256" key="1">
    <source>
        <dbReference type="ARBA" id="ARBA00022737"/>
    </source>
</evidence>
<keyword evidence="4" id="KW-1185">Reference proteome</keyword>
<dbReference type="EMBL" id="CP093344">
    <property type="protein sequence ID" value="WOG88831.1"/>
    <property type="molecule type" value="Genomic_DNA"/>
</dbReference>
<dbReference type="GO" id="GO:0003723">
    <property type="term" value="F:RNA binding"/>
    <property type="evidence" value="ECO:0007669"/>
    <property type="project" value="InterPro"/>
</dbReference>
<reference evidence="3" key="2">
    <citation type="submission" date="2022-03" db="EMBL/GenBank/DDBJ databases">
        <title>Draft title - Genomic analysis of global carrot germplasm unveils the trajectory of domestication and the origin of high carotenoid orange carrot.</title>
        <authorList>
            <person name="Iorizzo M."/>
            <person name="Ellison S."/>
            <person name="Senalik D."/>
            <person name="Macko-Podgorni A."/>
            <person name="Grzebelus D."/>
            <person name="Bostan H."/>
            <person name="Rolling W."/>
            <person name="Curaba J."/>
            <person name="Simon P."/>
        </authorList>
    </citation>
    <scope>NUCLEOTIDE SEQUENCE</scope>
    <source>
        <tissue evidence="3">Leaf</tissue>
    </source>
</reference>
<dbReference type="InterPro" id="IPR011990">
    <property type="entry name" value="TPR-like_helical_dom_sf"/>
</dbReference>
<gene>
    <name evidence="3" type="ORF">DCAR_0208066</name>
</gene>
<sequence>MFNTMLRCYSVSDYPDQALVLFNYMRAVGVLLDEFSLVSVVKSCARLFDVKNGCAVHSVAVKTGNVVFGNVRNTVLQLYCVCRRIEDARVLFDEFSVGRDLVSWNVLMGGYVYVSRPDVVWGLFERMLFEGVRIGGSTMLSVLSAVGEIGDGWGGECVHGYCIKRGFCFDCNVVTALVGMYGRIGKMDSGRRAFDEVDVKDVVLWNCLVDGYAKNGLLEEALSLLGLMKHRGVKANSSTLAGLLSSCAASGALAVGKCVHEYVDQQQLVLDAVLGTALLDMYCKCGLLGEAVNVFKKMVSKDVKSWTAMILGYGMHGEAKDAILIFYQMAKEGFRHNEVTFLAVLSACSHGGLITEGTSFFKMMIQDYGLKPKVEHYGCMIDLFGRAGLLEEAHNLIKSLPIKSDATAWRALLAACRVYGNVDLGKSVKKALEDNYGEHPADSIVLSSTYAVAGRTPCLQTMQTIRGKMVDNHEYQSRGVKEAGCSSIELGDDDE</sequence>
<feature type="repeat" description="PPR" evidence="2">
    <location>
        <begin position="1"/>
        <end position="32"/>
    </location>
</feature>
<dbReference type="NCBIfam" id="TIGR00756">
    <property type="entry name" value="PPR"/>
    <property type="match status" value="5"/>
</dbReference>
<dbReference type="Pfam" id="PF01535">
    <property type="entry name" value="PPR"/>
    <property type="match status" value="7"/>
</dbReference>
<organism evidence="3 4">
    <name type="scientific">Daucus carota subsp. sativus</name>
    <name type="common">Carrot</name>
    <dbReference type="NCBI Taxonomy" id="79200"/>
    <lineage>
        <taxon>Eukaryota</taxon>
        <taxon>Viridiplantae</taxon>
        <taxon>Streptophyta</taxon>
        <taxon>Embryophyta</taxon>
        <taxon>Tracheophyta</taxon>
        <taxon>Spermatophyta</taxon>
        <taxon>Magnoliopsida</taxon>
        <taxon>eudicotyledons</taxon>
        <taxon>Gunneridae</taxon>
        <taxon>Pentapetalae</taxon>
        <taxon>asterids</taxon>
        <taxon>campanulids</taxon>
        <taxon>Apiales</taxon>
        <taxon>Apiaceae</taxon>
        <taxon>Apioideae</taxon>
        <taxon>Scandiceae</taxon>
        <taxon>Daucinae</taxon>
        <taxon>Daucus</taxon>
        <taxon>Daucus sect. Daucus</taxon>
    </lineage>
</organism>